<accession>B5Y4S6</accession>
<dbReference type="RefSeq" id="XP_002186345.1">
    <property type="nucleotide sequence ID" value="XM_002186309.1"/>
</dbReference>
<dbReference type="STRING" id="556484.B5Y4S6"/>
<dbReference type="OrthoDB" id="10067079at2759"/>
<dbReference type="PaxDb" id="2850-Phatr43924"/>
<evidence type="ECO:0000313" key="3">
    <source>
        <dbReference type="Proteomes" id="UP000000759"/>
    </source>
</evidence>
<proteinExistence type="predicted"/>
<protein>
    <submittedName>
        <fullName evidence="2">Uncharacterized protein</fullName>
    </submittedName>
</protein>
<gene>
    <name evidence="2" type="ORF">PHATR_43924</name>
</gene>
<dbReference type="Proteomes" id="UP000000759">
    <property type="component" value="Chromosome 3"/>
</dbReference>
<evidence type="ECO:0000256" key="1">
    <source>
        <dbReference type="SAM" id="MobiDB-lite"/>
    </source>
</evidence>
<dbReference type="Pfam" id="PF06658">
    <property type="entry name" value="DUF1168"/>
    <property type="match status" value="1"/>
</dbReference>
<dbReference type="KEGG" id="pti:PHATR_43924"/>
<dbReference type="PANTHER" id="PTHR13507">
    <property type="entry name" value="PRKR-INTERACTING PROTEIN 1"/>
    <property type="match status" value="1"/>
</dbReference>
<feature type="compositionally biased region" description="Acidic residues" evidence="1">
    <location>
        <begin position="196"/>
        <end position="205"/>
    </location>
</feature>
<keyword evidence="3" id="KW-1185">Reference proteome</keyword>
<dbReference type="OMA" id="EFHTYRA"/>
<organism evidence="2 3">
    <name type="scientific">Phaeodactylum tricornutum (strain CCAP 1055/1)</name>
    <dbReference type="NCBI Taxonomy" id="556484"/>
    <lineage>
        <taxon>Eukaryota</taxon>
        <taxon>Sar</taxon>
        <taxon>Stramenopiles</taxon>
        <taxon>Ochrophyta</taxon>
        <taxon>Bacillariophyta</taxon>
        <taxon>Bacillariophyceae</taxon>
        <taxon>Bacillariophycidae</taxon>
        <taxon>Naviculales</taxon>
        <taxon>Phaeodactylaceae</taxon>
        <taxon>Phaeodactylum</taxon>
    </lineage>
</organism>
<reference evidence="2 3" key="1">
    <citation type="journal article" date="2008" name="Nature">
        <title>The Phaeodactylum genome reveals the evolutionary history of diatom genomes.</title>
        <authorList>
            <person name="Bowler C."/>
            <person name="Allen A.E."/>
            <person name="Badger J.H."/>
            <person name="Grimwood J."/>
            <person name="Jabbari K."/>
            <person name="Kuo A."/>
            <person name="Maheswari U."/>
            <person name="Martens C."/>
            <person name="Maumus F."/>
            <person name="Otillar R.P."/>
            <person name="Rayko E."/>
            <person name="Salamov A."/>
            <person name="Vandepoele K."/>
            <person name="Beszteri B."/>
            <person name="Gruber A."/>
            <person name="Heijde M."/>
            <person name="Katinka M."/>
            <person name="Mock T."/>
            <person name="Valentin K."/>
            <person name="Verret F."/>
            <person name="Berges J.A."/>
            <person name="Brownlee C."/>
            <person name="Cadoret J.P."/>
            <person name="Chiovitti A."/>
            <person name="Choi C.J."/>
            <person name="Coesel S."/>
            <person name="De Martino A."/>
            <person name="Detter J.C."/>
            <person name="Durkin C."/>
            <person name="Falciatore A."/>
            <person name="Fournet J."/>
            <person name="Haruta M."/>
            <person name="Huysman M.J."/>
            <person name="Jenkins B.D."/>
            <person name="Jiroutova K."/>
            <person name="Jorgensen R.E."/>
            <person name="Joubert Y."/>
            <person name="Kaplan A."/>
            <person name="Kroger N."/>
            <person name="Kroth P.G."/>
            <person name="La Roche J."/>
            <person name="Lindquist E."/>
            <person name="Lommer M."/>
            <person name="Martin-Jezequel V."/>
            <person name="Lopez P.J."/>
            <person name="Lucas S."/>
            <person name="Mangogna M."/>
            <person name="McGinnis K."/>
            <person name="Medlin L.K."/>
            <person name="Montsant A."/>
            <person name="Oudot-Le Secq M.P."/>
            <person name="Napoli C."/>
            <person name="Obornik M."/>
            <person name="Parker M.S."/>
            <person name="Petit J.L."/>
            <person name="Porcel B.M."/>
            <person name="Poulsen N."/>
            <person name="Robison M."/>
            <person name="Rychlewski L."/>
            <person name="Rynearson T.A."/>
            <person name="Schmutz J."/>
            <person name="Shapiro H."/>
            <person name="Siaut M."/>
            <person name="Stanley M."/>
            <person name="Sussman M.R."/>
            <person name="Taylor A.R."/>
            <person name="Vardi A."/>
            <person name="von Dassow P."/>
            <person name="Vyverman W."/>
            <person name="Willis A."/>
            <person name="Wyrwicz L.S."/>
            <person name="Rokhsar D.S."/>
            <person name="Weissenbach J."/>
            <person name="Armbrust E.V."/>
            <person name="Green B.R."/>
            <person name="Van de Peer Y."/>
            <person name="Grigoriev I.V."/>
        </authorList>
    </citation>
    <scope>NUCLEOTIDE SEQUENCE [LARGE SCALE GENOMIC DNA]</scope>
    <source>
        <strain evidence="2 3">CCAP 1055/1</strain>
    </source>
</reference>
<name>B5Y4S6_PHATC</name>
<dbReference type="GeneID" id="7204362"/>
<dbReference type="AlphaFoldDB" id="B5Y4S6"/>
<dbReference type="GO" id="GO:0003725">
    <property type="term" value="F:double-stranded RNA binding"/>
    <property type="evidence" value="ECO:0007669"/>
    <property type="project" value="InterPro"/>
</dbReference>
<dbReference type="GO" id="GO:0005730">
    <property type="term" value="C:nucleolus"/>
    <property type="evidence" value="ECO:0007669"/>
    <property type="project" value="TreeGrafter"/>
</dbReference>
<feature type="region of interest" description="Disordered" evidence="1">
    <location>
        <begin position="1"/>
        <end position="126"/>
    </location>
</feature>
<feature type="compositionally biased region" description="Basic and acidic residues" evidence="1">
    <location>
        <begin position="87"/>
        <end position="108"/>
    </location>
</feature>
<dbReference type="HOGENOM" id="CLU_1345582_0_0_1"/>
<dbReference type="GO" id="GO:0004860">
    <property type="term" value="F:protein kinase inhibitor activity"/>
    <property type="evidence" value="ECO:0007669"/>
    <property type="project" value="TreeGrafter"/>
</dbReference>
<dbReference type="InterPro" id="IPR009548">
    <property type="entry name" value="Prkrip1"/>
</dbReference>
<dbReference type="InParanoid" id="B5Y4S6"/>
<dbReference type="EMBL" id="CP001142">
    <property type="protein sequence ID" value="ACI65815.1"/>
    <property type="molecule type" value="Genomic_DNA"/>
</dbReference>
<dbReference type="GO" id="GO:0019901">
    <property type="term" value="F:protein kinase binding"/>
    <property type="evidence" value="ECO:0007669"/>
    <property type="project" value="TreeGrafter"/>
</dbReference>
<dbReference type="eggNOG" id="KOG4055">
    <property type="taxonomic scope" value="Eukaryota"/>
</dbReference>
<feature type="compositionally biased region" description="Polar residues" evidence="1">
    <location>
        <begin position="1"/>
        <end position="17"/>
    </location>
</feature>
<dbReference type="PANTHER" id="PTHR13507:SF0">
    <property type="entry name" value="PRKR-INTERACTING PROTEIN 1"/>
    <property type="match status" value="1"/>
</dbReference>
<sequence length="211" mass="23760">MGRYSSVQAYADNTSGMRSVPYEQAKGTTGSSESGTAQPKASIVKPEKVVNPYGSTAGAGSGEFHVYRHARSREMQRMAQLTEAEEEARKDREFEDELRSYQTEEERRTARKRRKRQREKEAKLRKKTLAKIGISTSSCGAVDQIEKSSYEEESTYTRVPDTATAEKKTESIPNDGSFLERMKTQLAAQQVAEEKSEADDQEEESEPRAEK</sequence>
<feature type="region of interest" description="Disordered" evidence="1">
    <location>
        <begin position="140"/>
        <end position="211"/>
    </location>
</feature>
<reference evidence="3" key="2">
    <citation type="submission" date="2008-08" db="EMBL/GenBank/DDBJ databases">
        <authorList>
            <consortium name="Diatom Consortium"/>
            <person name="Grigoriev I."/>
            <person name="Grimwood J."/>
            <person name="Kuo A."/>
            <person name="Otillar R.P."/>
            <person name="Salamov A."/>
            <person name="Detter J.C."/>
            <person name="Lindquist E."/>
            <person name="Shapiro H."/>
            <person name="Lucas S."/>
            <person name="Glavina del Rio T."/>
            <person name="Pitluck S."/>
            <person name="Rokhsar D."/>
            <person name="Bowler C."/>
        </authorList>
    </citation>
    <scope>GENOME REANNOTATION</scope>
    <source>
        <strain evidence="3">CCAP 1055/1</strain>
    </source>
</reference>
<feature type="compositionally biased region" description="Basic residues" evidence="1">
    <location>
        <begin position="109"/>
        <end position="126"/>
    </location>
</feature>
<feature type="compositionally biased region" description="Polar residues" evidence="1">
    <location>
        <begin position="26"/>
        <end position="39"/>
    </location>
</feature>
<evidence type="ECO:0000313" key="2">
    <source>
        <dbReference type="EMBL" id="ACI65815.1"/>
    </source>
</evidence>